<dbReference type="CDD" id="cd08474">
    <property type="entry name" value="PBP2_CrgA_like_5"/>
    <property type="match status" value="1"/>
</dbReference>
<keyword evidence="3" id="KW-0238">DNA-binding</keyword>
<dbReference type="InterPro" id="IPR058163">
    <property type="entry name" value="LysR-type_TF_proteobact-type"/>
</dbReference>
<dbReference type="InterPro" id="IPR005119">
    <property type="entry name" value="LysR_subst-bd"/>
</dbReference>
<dbReference type="Pfam" id="PF00126">
    <property type="entry name" value="HTH_1"/>
    <property type="match status" value="1"/>
</dbReference>
<dbReference type="RefSeq" id="WP_148817626.1">
    <property type="nucleotide sequence ID" value="NZ_CP043046.1"/>
</dbReference>
<dbReference type="InterPro" id="IPR036388">
    <property type="entry name" value="WH-like_DNA-bd_sf"/>
</dbReference>
<gene>
    <name evidence="6" type="ORF">FXN63_22160</name>
</gene>
<keyword evidence="7" id="KW-1185">Reference proteome</keyword>
<dbReference type="Proteomes" id="UP000325161">
    <property type="component" value="Chromosome"/>
</dbReference>
<organism evidence="6 7">
    <name type="scientific">Pigmentiphaga aceris</name>
    <dbReference type="NCBI Taxonomy" id="1940612"/>
    <lineage>
        <taxon>Bacteria</taxon>
        <taxon>Pseudomonadati</taxon>
        <taxon>Pseudomonadota</taxon>
        <taxon>Betaproteobacteria</taxon>
        <taxon>Burkholderiales</taxon>
        <taxon>Alcaligenaceae</taxon>
        <taxon>Pigmentiphaga</taxon>
    </lineage>
</organism>
<dbReference type="GO" id="GO:0003700">
    <property type="term" value="F:DNA-binding transcription factor activity"/>
    <property type="evidence" value="ECO:0007669"/>
    <property type="project" value="InterPro"/>
</dbReference>
<evidence type="ECO:0000313" key="7">
    <source>
        <dbReference type="Proteomes" id="UP000325161"/>
    </source>
</evidence>
<dbReference type="Gene3D" id="1.10.10.10">
    <property type="entry name" value="Winged helix-like DNA-binding domain superfamily/Winged helix DNA-binding domain"/>
    <property type="match status" value="1"/>
</dbReference>
<proteinExistence type="inferred from homology"/>
<dbReference type="SUPFAM" id="SSF53850">
    <property type="entry name" value="Periplasmic binding protein-like II"/>
    <property type="match status" value="1"/>
</dbReference>
<dbReference type="Gene3D" id="3.40.190.290">
    <property type="match status" value="1"/>
</dbReference>
<evidence type="ECO:0000259" key="5">
    <source>
        <dbReference type="PROSITE" id="PS50931"/>
    </source>
</evidence>
<comment type="similarity">
    <text evidence="1">Belongs to the LysR transcriptional regulatory family.</text>
</comment>
<dbReference type="InterPro" id="IPR000847">
    <property type="entry name" value="LysR_HTH_N"/>
</dbReference>
<reference evidence="6 7" key="1">
    <citation type="submission" date="2019-08" db="EMBL/GenBank/DDBJ databases">
        <title>Amphibian skin-associated Pigmentiphaga: genome sequence and occurrence across geography and hosts.</title>
        <authorList>
            <person name="Bletz M.C."/>
            <person name="Bunk B."/>
            <person name="Sproeer C."/>
            <person name="Biwer P."/>
            <person name="Reiter S."/>
            <person name="Rabemananjara F.C.E."/>
            <person name="Schulz S."/>
            <person name="Overmann J."/>
            <person name="Vences M."/>
        </authorList>
    </citation>
    <scope>NUCLEOTIDE SEQUENCE [LARGE SCALE GENOMIC DNA]</scope>
    <source>
        <strain evidence="6 7">Mada1488</strain>
    </source>
</reference>
<name>A0A5C0B4Q4_9BURK</name>
<evidence type="ECO:0000256" key="4">
    <source>
        <dbReference type="ARBA" id="ARBA00023163"/>
    </source>
</evidence>
<keyword evidence="2" id="KW-0805">Transcription regulation</keyword>
<dbReference type="InterPro" id="IPR036390">
    <property type="entry name" value="WH_DNA-bd_sf"/>
</dbReference>
<dbReference type="FunFam" id="3.40.190.290:FF:000012">
    <property type="entry name" value="Transcriptional regulator, LysR family"/>
    <property type="match status" value="1"/>
</dbReference>
<dbReference type="AlphaFoldDB" id="A0A5C0B4Q4"/>
<dbReference type="Pfam" id="PF03466">
    <property type="entry name" value="LysR_substrate"/>
    <property type="match status" value="1"/>
</dbReference>
<dbReference type="GO" id="GO:0043565">
    <property type="term" value="F:sequence-specific DNA binding"/>
    <property type="evidence" value="ECO:0007669"/>
    <property type="project" value="TreeGrafter"/>
</dbReference>
<dbReference type="OrthoDB" id="8954631at2"/>
<evidence type="ECO:0000313" key="6">
    <source>
        <dbReference type="EMBL" id="QEI08240.1"/>
    </source>
</evidence>
<dbReference type="PROSITE" id="PS50931">
    <property type="entry name" value="HTH_LYSR"/>
    <property type="match status" value="1"/>
</dbReference>
<keyword evidence="4" id="KW-0804">Transcription</keyword>
<accession>A0A5C0B4Q4</accession>
<dbReference type="GO" id="GO:0006351">
    <property type="term" value="P:DNA-templated transcription"/>
    <property type="evidence" value="ECO:0007669"/>
    <property type="project" value="TreeGrafter"/>
</dbReference>
<protein>
    <submittedName>
        <fullName evidence="6">LysR family transcriptional regulator</fullName>
    </submittedName>
</protein>
<dbReference type="PRINTS" id="PR00039">
    <property type="entry name" value="HTHLYSR"/>
</dbReference>
<dbReference type="PANTHER" id="PTHR30537">
    <property type="entry name" value="HTH-TYPE TRANSCRIPTIONAL REGULATOR"/>
    <property type="match status" value="1"/>
</dbReference>
<sequence length="295" mass="31703">MQDELGALAAFVAVADARSFTRAAGKLGTSQSALSHKIRRLEARLGVKLLTRTTRSVAPTEAGHKLLATLAPALAGIKEQLVSLTDDVNKVSGTIRITTADHATETLIWPALKRILPAHPNLAVEIDVDNRFVDIVAEGYNAGVRLGANVDKDMIAVSIGPPQQKVVVGAPAYFARRGTPTVPADLSAHDCLNRKLPSLGGYPPWSFARDGRQVKVRVTGQLAFNRPELIADAAIDGFGVAYLFESQVSDAIKSGKLVCVLQDWCGSVPGYHLYYPMSRQVTPAFQVIIDALRRS</sequence>
<dbReference type="FunFam" id="1.10.10.10:FF:000001">
    <property type="entry name" value="LysR family transcriptional regulator"/>
    <property type="match status" value="1"/>
</dbReference>
<evidence type="ECO:0000256" key="2">
    <source>
        <dbReference type="ARBA" id="ARBA00023015"/>
    </source>
</evidence>
<dbReference type="PANTHER" id="PTHR30537:SF1">
    <property type="entry name" value="HTH-TYPE TRANSCRIPTIONAL REGULATOR PGRR"/>
    <property type="match status" value="1"/>
</dbReference>
<dbReference type="SUPFAM" id="SSF46785">
    <property type="entry name" value="Winged helix' DNA-binding domain"/>
    <property type="match status" value="1"/>
</dbReference>
<evidence type="ECO:0000256" key="3">
    <source>
        <dbReference type="ARBA" id="ARBA00023125"/>
    </source>
</evidence>
<dbReference type="KEGG" id="pacr:FXN63_22160"/>
<dbReference type="EMBL" id="CP043046">
    <property type="protein sequence ID" value="QEI08240.1"/>
    <property type="molecule type" value="Genomic_DNA"/>
</dbReference>
<feature type="domain" description="HTH lysR-type" evidence="5">
    <location>
        <begin position="3"/>
        <end position="60"/>
    </location>
</feature>
<evidence type="ECO:0000256" key="1">
    <source>
        <dbReference type="ARBA" id="ARBA00009437"/>
    </source>
</evidence>